<organism evidence="1 2">
    <name type="scientific">Alteraurantiacibacter buctensis</name>
    <dbReference type="NCBI Taxonomy" id="1503981"/>
    <lineage>
        <taxon>Bacteria</taxon>
        <taxon>Pseudomonadati</taxon>
        <taxon>Pseudomonadota</taxon>
        <taxon>Alphaproteobacteria</taxon>
        <taxon>Sphingomonadales</taxon>
        <taxon>Erythrobacteraceae</taxon>
        <taxon>Alteraurantiacibacter</taxon>
    </lineage>
</organism>
<accession>A0A844YV52</accession>
<dbReference type="EMBL" id="WTYV01000001">
    <property type="protein sequence ID" value="MXO70364.1"/>
    <property type="molecule type" value="Genomic_DNA"/>
</dbReference>
<proteinExistence type="predicted"/>
<keyword evidence="2" id="KW-1185">Reference proteome</keyword>
<protein>
    <submittedName>
        <fullName evidence="1">Sugar nucleotide-binding protein</fullName>
    </submittedName>
</protein>
<dbReference type="OrthoDB" id="9803892at2"/>
<dbReference type="Proteomes" id="UP000466966">
    <property type="component" value="Unassembled WGS sequence"/>
</dbReference>
<evidence type="ECO:0000313" key="1">
    <source>
        <dbReference type="EMBL" id="MXO70364.1"/>
    </source>
</evidence>
<evidence type="ECO:0000313" key="2">
    <source>
        <dbReference type="Proteomes" id="UP000466966"/>
    </source>
</evidence>
<dbReference type="AlphaFoldDB" id="A0A844YV52"/>
<comment type="caution">
    <text evidence="1">The sequence shown here is derived from an EMBL/GenBank/DDBJ whole genome shotgun (WGS) entry which is preliminary data.</text>
</comment>
<reference evidence="1 2" key="1">
    <citation type="submission" date="2019-12" db="EMBL/GenBank/DDBJ databases">
        <title>Genomic-based taxomic classification of the family Erythrobacteraceae.</title>
        <authorList>
            <person name="Xu L."/>
        </authorList>
    </citation>
    <scope>NUCLEOTIDE SEQUENCE [LARGE SCALE GENOMIC DNA]</scope>
    <source>
        <strain evidence="1 2">M0322</strain>
    </source>
</reference>
<name>A0A844YV52_9SPHN</name>
<gene>
    <name evidence="1" type="ORF">GRI99_01795</name>
</gene>
<sequence>MPPPPKAIARPRSACNWTTGKRMADHTRVAVILSYHSRGCLRYKRKGSLHKAGSLSKSCSSPRGEQPLLLEDALRSHELFNRDAEGDYPTPARRPQFSLLDCSGTRALLVDGYTHWRINLRRMIEEEKALG</sequence>